<accession>A0A560JE63</accession>
<comment type="caution">
    <text evidence="2">The sequence shown here is derived from an EMBL/GenBank/DDBJ whole genome shotgun (WGS) entry which is preliminary data.</text>
</comment>
<dbReference type="AlphaFoldDB" id="A0A560JE63"/>
<name>A0A560JE63_9BRAD</name>
<dbReference type="EMBL" id="VITW01000009">
    <property type="protein sequence ID" value="TWB69442.1"/>
    <property type="molecule type" value="Genomic_DNA"/>
</dbReference>
<organism evidence="2 3">
    <name type="scientific">Bradyrhizobium sacchari</name>
    <dbReference type="NCBI Taxonomy" id="1399419"/>
    <lineage>
        <taxon>Bacteria</taxon>
        <taxon>Pseudomonadati</taxon>
        <taxon>Pseudomonadota</taxon>
        <taxon>Alphaproteobacteria</taxon>
        <taxon>Hyphomicrobiales</taxon>
        <taxon>Nitrobacteraceae</taxon>
        <taxon>Bradyrhizobium</taxon>
    </lineage>
</organism>
<dbReference type="PANTHER" id="PTHR47472">
    <property type="entry name" value="PROPIONYL-COA CARBOXYLASE"/>
    <property type="match status" value="1"/>
</dbReference>
<dbReference type="InterPro" id="IPR010839">
    <property type="entry name" value="AtuA_N"/>
</dbReference>
<evidence type="ECO:0000313" key="2">
    <source>
        <dbReference type="EMBL" id="TWB69442.1"/>
    </source>
</evidence>
<dbReference type="Pfam" id="PF07287">
    <property type="entry name" value="AtuA"/>
    <property type="match status" value="1"/>
</dbReference>
<proteinExistence type="predicted"/>
<protein>
    <submittedName>
        <fullName evidence="2">Uncharacterized protein DUF1446</fullName>
    </submittedName>
</protein>
<dbReference type="Proteomes" id="UP000315914">
    <property type="component" value="Unassembled WGS sequence"/>
</dbReference>
<reference evidence="2 3" key="1">
    <citation type="submission" date="2019-06" db="EMBL/GenBank/DDBJ databases">
        <title>Genomic Encyclopedia of Type Strains, Phase IV (KMG-V): Genome sequencing to study the core and pangenomes of soil and plant-associated prokaryotes.</title>
        <authorList>
            <person name="Whitman W."/>
        </authorList>
    </citation>
    <scope>NUCLEOTIDE SEQUENCE [LARGE SCALE GENOMIC DNA]</scope>
    <source>
        <strain evidence="2 3">BR 10556</strain>
    </source>
</reference>
<evidence type="ECO:0000313" key="3">
    <source>
        <dbReference type="Proteomes" id="UP000315914"/>
    </source>
</evidence>
<dbReference type="PANTHER" id="PTHR47472:SF1">
    <property type="entry name" value="DUF1446-DOMAIN-CONTAINING PROTEIN"/>
    <property type="match status" value="1"/>
</dbReference>
<dbReference type="STRING" id="1399419.A5906_01900"/>
<gene>
    <name evidence="2" type="ORF">FBZ95_10938</name>
</gene>
<keyword evidence="3" id="KW-1185">Reference proteome</keyword>
<evidence type="ECO:0000259" key="1">
    <source>
        <dbReference type="Pfam" id="PF07287"/>
    </source>
</evidence>
<feature type="domain" description="Acyclic terpene utilisation N-terminal" evidence="1">
    <location>
        <begin position="4"/>
        <end position="442"/>
    </location>
</feature>
<sequence>MKTVRIGSGAGFSGDRIEPAVELAERGALHYLGFECLAERTTALAQQARRKNPAVGFDPLLIARFKAVLPAAVKNCVRIITNMGAANPLAAAKTVAAIARDMGFKNLKIAAVEGDDVLDHITGSDLPLIERQGRVSDLAGRIVSANAYLGVEPIIEALAAGSDIVVTGRVSDPALFAAPLIHEFGWGMEDWDRLGQSMVIGHLLECSSQVTGGYFADPGYKNVANLARIGFPLAEVREDGSAMLTKVEGSGGEVSLRTCKEQLLYEVHDPAAYIQPDVVANLSTVSLEQVGPDRVAISGGSGRAKTDTLKVTIGYLDSYVGEGQISYAGSGARARGQVALDIVEERLKLTRVPIEELRLDMIGVNAVHRGAAVGSYPEPAEVRIRVVGRTQSMADAIRIGNEVESLWLSGPAGGGGATKSAREVIAAASTLLERDVVKPRVSYEVVS</sequence>
<dbReference type="RefSeq" id="WP_080137744.1">
    <property type="nucleotide sequence ID" value="NZ_LWIG01000024.1"/>
</dbReference>
<dbReference type="OrthoDB" id="9763456at2"/>